<dbReference type="InterPro" id="IPR029063">
    <property type="entry name" value="SAM-dependent_MTases_sf"/>
</dbReference>
<dbReference type="AlphaFoldDB" id="A0A6C0G6T6"/>
<gene>
    <name evidence="2" type="ORF">GXP70_18465</name>
</gene>
<proteinExistence type="predicted"/>
<evidence type="ECO:0000259" key="1">
    <source>
        <dbReference type="Pfam" id="PF08241"/>
    </source>
</evidence>
<protein>
    <submittedName>
        <fullName evidence="2">Methyltransferase domain-containing protein</fullName>
    </submittedName>
</protein>
<dbReference type="PANTHER" id="PTHR43861">
    <property type="entry name" value="TRANS-ACONITATE 2-METHYLTRANSFERASE-RELATED"/>
    <property type="match status" value="1"/>
</dbReference>
<dbReference type="PANTHER" id="PTHR43861:SF1">
    <property type="entry name" value="TRANS-ACONITATE 2-METHYLTRANSFERASE"/>
    <property type="match status" value="1"/>
</dbReference>
<dbReference type="Gene3D" id="3.40.50.150">
    <property type="entry name" value="Vaccinia Virus protein VP39"/>
    <property type="match status" value="1"/>
</dbReference>
<dbReference type="SUPFAM" id="SSF53335">
    <property type="entry name" value="S-adenosyl-L-methionine-dependent methyltransferases"/>
    <property type="match status" value="1"/>
</dbReference>
<dbReference type="EMBL" id="CP048209">
    <property type="protein sequence ID" value="QHT61765.1"/>
    <property type="molecule type" value="Genomic_DNA"/>
</dbReference>
<dbReference type="Pfam" id="PF08241">
    <property type="entry name" value="Methyltransf_11"/>
    <property type="match status" value="1"/>
</dbReference>
<dbReference type="Proteomes" id="UP000476064">
    <property type="component" value="Chromosome"/>
</dbReference>
<evidence type="ECO:0000313" key="3">
    <source>
        <dbReference type="Proteomes" id="UP000476064"/>
    </source>
</evidence>
<keyword evidence="3" id="KW-1185">Reference proteome</keyword>
<name>A0A6C0G6T6_9BACL</name>
<dbReference type="GO" id="GO:0008757">
    <property type="term" value="F:S-adenosylmethionine-dependent methyltransferase activity"/>
    <property type="evidence" value="ECO:0007669"/>
    <property type="project" value="InterPro"/>
</dbReference>
<dbReference type="RefSeq" id="WP_162358203.1">
    <property type="nucleotide sequence ID" value="NZ_CP048209.1"/>
</dbReference>
<dbReference type="KEGG" id="plyc:GXP70_18465"/>
<accession>A0A6C0G6T6</accession>
<dbReference type="GO" id="GO:0032259">
    <property type="term" value="P:methylation"/>
    <property type="evidence" value="ECO:0007669"/>
    <property type="project" value="UniProtKB-KW"/>
</dbReference>
<organism evidence="2 3">
    <name type="scientific">Paenibacillus lycopersici</name>
    <dbReference type="NCBI Taxonomy" id="2704462"/>
    <lineage>
        <taxon>Bacteria</taxon>
        <taxon>Bacillati</taxon>
        <taxon>Bacillota</taxon>
        <taxon>Bacilli</taxon>
        <taxon>Bacillales</taxon>
        <taxon>Paenibacillaceae</taxon>
        <taxon>Paenibacillus</taxon>
    </lineage>
</organism>
<keyword evidence="2" id="KW-0489">Methyltransferase</keyword>
<sequence length="261" mass="28467">MTQTNEWRPGMYDDKLGFVSELGRGVIELLRPASGERILDLGCGTGDLTDEIAKSGAIVTGMDMSGEMIASARSKYPRLEFRVGNGEAFAVDAAYDAVFSNAALHWMTNPRQVVRCVWNALSAGGRFAAEFGGQGNVAAVIDALRETLADDYGIDAAARNPWYFPSIGQYAALLEEQGFDVKAAFHFDRPTPMKDGDHGLNHWLSGFAGTFINGLTDEQKHGVFAKVAAKTRPALFRDGVWHVDYRRLRILAVKPAIVVPV</sequence>
<reference evidence="2 3" key="1">
    <citation type="submission" date="2020-01" db="EMBL/GenBank/DDBJ databases">
        <title>Paenibacillus sp. nov., isolated from tomato rhizosphere.</title>
        <authorList>
            <person name="Weon H.-Y."/>
            <person name="Lee S.A."/>
        </authorList>
    </citation>
    <scope>NUCLEOTIDE SEQUENCE [LARGE SCALE GENOMIC DNA]</scope>
    <source>
        <strain evidence="2 3">12200R-189</strain>
    </source>
</reference>
<feature type="domain" description="Methyltransferase type 11" evidence="1">
    <location>
        <begin position="39"/>
        <end position="128"/>
    </location>
</feature>
<dbReference type="CDD" id="cd02440">
    <property type="entry name" value="AdoMet_MTases"/>
    <property type="match status" value="1"/>
</dbReference>
<dbReference type="InterPro" id="IPR013216">
    <property type="entry name" value="Methyltransf_11"/>
</dbReference>
<keyword evidence="2" id="KW-0808">Transferase</keyword>
<evidence type="ECO:0000313" key="2">
    <source>
        <dbReference type="EMBL" id="QHT61765.1"/>
    </source>
</evidence>